<proteinExistence type="inferred from homology"/>
<dbReference type="GO" id="GO:0005524">
    <property type="term" value="F:ATP binding"/>
    <property type="evidence" value="ECO:0007669"/>
    <property type="project" value="UniProtKB-UniRule"/>
</dbReference>
<feature type="domain" description="PurM-like N-terminal" evidence="2">
    <location>
        <begin position="38"/>
        <end position="151"/>
    </location>
</feature>
<feature type="binding site" evidence="1">
    <location>
        <position position="85"/>
    </location>
    <ligand>
        <name>Mg(2+)</name>
        <dbReference type="ChEBI" id="CHEBI:18420"/>
        <label>4</label>
    </ligand>
</feature>
<keyword evidence="1 3" id="KW-0808">Transferase</keyword>
<dbReference type="Gene3D" id="3.90.650.10">
    <property type="entry name" value="PurM-like C-terminal domain"/>
    <property type="match status" value="1"/>
</dbReference>
<dbReference type="SUPFAM" id="SSF55326">
    <property type="entry name" value="PurM N-terminal domain-like"/>
    <property type="match status" value="1"/>
</dbReference>
<feature type="binding site" evidence="1">
    <location>
        <position position="244"/>
    </location>
    <ligand>
        <name>Mg(2+)</name>
        <dbReference type="ChEBI" id="CHEBI:18420"/>
        <label>5</label>
    </ligand>
</feature>
<dbReference type="PANTHER" id="PTHR30270">
    <property type="entry name" value="THIAMINE-MONOPHOSPHATE KINASE"/>
    <property type="match status" value="1"/>
</dbReference>
<dbReference type="Proteomes" id="UP000543579">
    <property type="component" value="Unassembled WGS sequence"/>
</dbReference>
<evidence type="ECO:0000256" key="1">
    <source>
        <dbReference type="HAMAP-Rule" id="MF_02128"/>
    </source>
</evidence>
<feature type="binding site" evidence="1">
    <location>
        <position position="56"/>
    </location>
    <ligand>
        <name>Mg(2+)</name>
        <dbReference type="ChEBI" id="CHEBI:18420"/>
        <label>1</label>
    </ligand>
</feature>
<keyword evidence="1" id="KW-0784">Thiamine biosynthesis</keyword>
<feature type="binding site" evidence="1">
    <location>
        <position position="56"/>
    </location>
    <ligand>
        <name>Mg(2+)</name>
        <dbReference type="ChEBI" id="CHEBI:18420"/>
        <label>2</label>
    </ligand>
</feature>
<feature type="binding site" evidence="1">
    <location>
        <position position="85"/>
    </location>
    <ligand>
        <name>Mg(2+)</name>
        <dbReference type="ChEBI" id="CHEBI:18420"/>
        <label>2</label>
    </ligand>
</feature>
<feature type="binding site" evidence="1">
    <location>
        <position position="63"/>
    </location>
    <ligand>
        <name>substrate</name>
    </ligand>
</feature>
<dbReference type="CDD" id="cd02194">
    <property type="entry name" value="ThiL"/>
    <property type="match status" value="1"/>
</dbReference>
<keyword evidence="1 3" id="KW-0418">Kinase</keyword>
<comment type="pathway">
    <text evidence="1">Cofactor biosynthesis; thiamine diphosphate biosynthesis; thiamine diphosphate from thiamine phosphate: step 1/1.</text>
</comment>
<dbReference type="PANTHER" id="PTHR30270:SF0">
    <property type="entry name" value="THIAMINE-MONOPHOSPHATE KINASE"/>
    <property type="match status" value="1"/>
</dbReference>
<dbReference type="AlphaFoldDB" id="A0A7W5CIX2"/>
<feature type="binding site" evidence="1">
    <location>
        <position position="40"/>
    </location>
    <ligand>
        <name>Mg(2+)</name>
        <dbReference type="ChEBI" id="CHEBI:18420"/>
        <label>4</label>
    </ligand>
</feature>
<dbReference type="GO" id="GO:0009228">
    <property type="term" value="P:thiamine biosynthetic process"/>
    <property type="evidence" value="ECO:0007669"/>
    <property type="project" value="UniProtKB-KW"/>
</dbReference>
<dbReference type="EC" id="2.7.4.16" evidence="1"/>
<dbReference type="InterPro" id="IPR036676">
    <property type="entry name" value="PurM-like_C_sf"/>
</dbReference>
<comment type="caution">
    <text evidence="1">Lacks conserved residue(s) required for the propagation of feature annotation.</text>
</comment>
<dbReference type="SUPFAM" id="SSF56042">
    <property type="entry name" value="PurM C-terminal domain-like"/>
    <property type="match status" value="1"/>
</dbReference>
<organism evidence="3 4">
    <name type="scientific">Microbacterium proteolyticum</name>
    <dbReference type="NCBI Taxonomy" id="1572644"/>
    <lineage>
        <taxon>Bacteria</taxon>
        <taxon>Bacillati</taxon>
        <taxon>Actinomycetota</taxon>
        <taxon>Actinomycetes</taxon>
        <taxon>Micrococcales</taxon>
        <taxon>Microbacteriaceae</taxon>
        <taxon>Microbacterium</taxon>
    </lineage>
</organism>
<dbReference type="PIRSF" id="PIRSF005303">
    <property type="entry name" value="Thiam_monoph_kin"/>
    <property type="match status" value="1"/>
</dbReference>
<comment type="miscellaneous">
    <text evidence="1">Reaction mechanism of ThiL seems to utilize a direct, inline transfer of the gamma-phosphate of ATP to TMP rather than a phosphorylated enzyme intermediate.</text>
</comment>
<feature type="binding site" evidence="1">
    <location>
        <position position="160"/>
    </location>
    <ligand>
        <name>ATP</name>
        <dbReference type="ChEBI" id="CHEBI:30616"/>
    </ligand>
</feature>
<evidence type="ECO:0000313" key="3">
    <source>
        <dbReference type="EMBL" id="MBB3158510.1"/>
    </source>
</evidence>
<dbReference type="Pfam" id="PF00586">
    <property type="entry name" value="AIRS"/>
    <property type="match status" value="1"/>
</dbReference>
<comment type="catalytic activity">
    <reaction evidence="1">
        <text>thiamine phosphate + ATP = thiamine diphosphate + ADP</text>
        <dbReference type="Rhea" id="RHEA:15913"/>
        <dbReference type="ChEBI" id="CHEBI:30616"/>
        <dbReference type="ChEBI" id="CHEBI:37575"/>
        <dbReference type="ChEBI" id="CHEBI:58937"/>
        <dbReference type="ChEBI" id="CHEBI:456216"/>
        <dbReference type="EC" id="2.7.4.16"/>
    </reaction>
</comment>
<protein>
    <recommendedName>
        <fullName evidence="1">Thiamine-monophosphate kinase</fullName>
        <shortName evidence="1">TMP kinase</shortName>
        <shortName evidence="1">Thiamine-phosphate kinase</shortName>
        <ecNumber evidence="1">2.7.4.16</ecNumber>
    </recommendedName>
</protein>
<name>A0A7W5CIX2_9MICO</name>
<feature type="binding site" evidence="1">
    <location>
        <begin position="134"/>
        <end position="135"/>
    </location>
    <ligand>
        <name>ATP</name>
        <dbReference type="ChEBI" id="CHEBI:30616"/>
    </ligand>
</feature>
<dbReference type="InterPro" id="IPR036921">
    <property type="entry name" value="PurM-like_N_sf"/>
</dbReference>
<dbReference type="NCBIfam" id="TIGR01379">
    <property type="entry name" value="thiL"/>
    <property type="match status" value="1"/>
</dbReference>
<dbReference type="InterPro" id="IPR006283">
    <property type="entry name" value="ThiL-like"/>
</dbReference>
<feature type="binding site" evidence="1">
    <location>
        <position position="243"/>
    </location>
    <ligand>
        <name>ATP</name>
        <dbReference type="ChEBI" id="CHEBI:30616"/>
    </ligand>
</feature>
<comment type="function">
    <text evidence="1">Catalyzes the ATP-dependent phosphorylation of thiamine-monophosphate (TMP) to form thiamine-pyrophosphate (TPP), the active form of vitamin B1.</text>
</comment>
<feature type="binding site" evidence="1">
    <location>
        <position position="40"/>
    </location>
    <ligand>
        <name>Mg(2+)</name>
        <dbReference type="ChEBI" id="CHEBI:18420"/>
        <label>3</label>
    </ligand>
</feature>
<dbReference type="UniPathway" id="UPA00060">
    <property type="reaction ID" value="UER00142"/>
</dbReference>
<feature type="binding site" evidence="1">
    <location>
        <position position="323"/>
    </location>
    <ligand>
        <name>substrate</name>
    </ligand>
</feature>
<keyword evidence="1" id="KW-0460">Magnesium</keyword>
<feature type="binding site" evidence="1">
    <location>
        <position position="85"/>
    </location>
    <ligand>
        <name>Mg(2+)</name>
        <dbReference type="ChEBI" id="CHEBI:18420"/>
        <label>3</label>
    </ligand>
</feature>
<keyword evidence="1" id="KW-0547">Nucleotide-binding</keyword>
<dbReference type="EMBL" id="JACHXY010000002">
    <property type="protein sequence ID" value="MBB3158510.1"/>
    <property type="molecule type" value="Genomic_DNA"/>
</dbReference>
<dbReference type="GO" id="GO:0009030">
    <property type="term" value="F:thiamine-phosphate kinase activity"/>
    <property type="evidence" value="ECO:0007669"/>
    <property type="project" value="UniProtKB-UniRule"/>
</dbReference>
<feature type="binding site" evidence="1">
    <location>
        <position position="135"/>
    </location>
    <ligand>
        <name>Mg(2+)</name>
        <dbReference type="ChEBI" id="CHEBI:18420"/>
        <label>1</label>
    </ligand>
</feature>
<comment type="similarity">
    <text evidence="1">Belongs to the thiamine-monophosphate kinase family.</text>
</comment>
<feature type="binding site" evidence="1">
    <location>
        <position position="55"/>
    </location>
    <ligand>
        <name>Mg(2+)</name>
        <dbReference type="ChEBI" id="CHEBI:18420"/>
        <label>1</label>
    </ligand>
</feature>
<keyword evidence="1" id="KW-0479">Metal-binding</keyword>
<keyword evidence="1" id="KW-0067">ATP-binding</keyword>
<dbReference type="HAMAP" id="MF_02128">
    <property type="entry name" value="TMP_kinase"/>
    <property type="match status" value="1"/>
</dbReference>
<feature type="binding site" evidence="1">
    <location>
        <position position="280"/>
    </location>
    <ligand>
        <name>substrate</name>
    </ligand>
</feature>
<feature type="binding site" evidence="1">
    <location>
        <position position="54"/>
    </location>
    <ligand>
        <name>Mg(2+)</name>
        <dbReference type="ChEBI" id="CHEBI:18420"/>
        <label>4</label>
    </ligand>
</feature>
<reference evidence="3 4" key="1">
    <citation type="submission" date="2020-08" db="EMBL/GenBank/DDBJ databases">
        <title>Genomic Encyclopedia of Type Strains, Phase III (KMG-III): the genomes of soil and plant-associated and newly described type strains.</title>
        <authorList>
            <person name="Whitman W."/>
        </authorList>
    </citation>
    <scope>NUCLEOTIDE SEQUENCE [LARGE SCALE GENOMIC DNA]</scope>
    <source>
        <strain evidence="3 4">CECT 8356</strain>
    </source>
</reference>
<dbReference type="Gene3D" id="3.30.1330.10">
    <property type="entry name" value="PurM-like, N-terminal domain"/>
    <property type="match status" value="1"/>
</dbReference>
<dbReference type="InterPro" id="IPR016188">
    <property type="entry name" value="PurM-like_N"/>
</dbReference>
<comment type="caution">
    <text evidence="3">The sequence shown here is derived from an EMBL/GenBank/DDBJ whole genome shotgun (WGS) entry which is preliminary data.</text>
</comment>
<accession>A0A7W5CIX2</accession>
<evidence type="ECO:0000259" key="2">
    <source>
        <dbReference type="Pfam" id="PF00586"/>
    </source>
</evidence>
<dbReference type="GO" id="GO:0000287">
    <property type="term" value="F:magnesium ion binding"/>
    <property type="evidence" value="ECO:0007669"/>
    <property type="project" value="UniProtKB-UniRule"/>
</dbReference>
<gene>
    <name evidence="1" type="primary">thiL</name>
    <name evidence="3" type="ORF">FHS07_002206</name>
</gene>
<dbReference type="GO" id="GO:0009229">
    <property type="term" value="P:thiamine diphosphate biosynthetic process"/>
    <property type="evidence" value="ECO:0007669"/>
    <property type="project" value="UniProtKB-UniRule"/>
</dbReference>
<dbReference type="RefSeq" id="WP_183419928.1">
    <property type="nucleotide sequence ID" value="NZ_JACHXY010000002.1"/>
</dbReference>
<evidence type="ECO:0000313" key="4">
    <source>
        <dbReference type="Proteomes" id="UP000543579"/>
    </source>
</evidence>
<sequence>MTDAEPDRETTVGELSEGQILRGILDRLPPSRALVGPGDDAAVLAVPDGRVVATTDTLVHGPDFRLAWSSPFDLGFKAGAVNLADVAAMGARPIALLVALAMPDTTTLAFVRGFADGLAAACAELAPDCAVEGGDLTVSDTLTIAVTALGSLDGRDPVRRSGARVGDGVHVIGELGEAARGLDVLFQRFVDADGAPVALTDEARAALDPADAKALSRQLAPRPPLAEALRAAASGATAMMDISDGLALDATRLADASGVTIAIDSTALGDDPARALGGGEDHGFLVTFPPNAETLGRRIGSVQQRGAAAIEVDGAAWTGRAGWDPYRDWDAGRG</sequence>
<feature type="binding site" evidence="1">
    <location>
        <position position="241"/>
    </location>
    <ligand>
        <name>Mg(2+)</name>
        <dbReference type="ChEBI" id="CHEBI:18420"/>
        <label>3</label>
    </ligand>
</feature>